<evidence type="ECO:0000256" key="2">
    <source>
        <dbReference type="ARBA" id="ARBA00022695"/>
    </source>
</evidence>
<dbReference type="Proteomes" id="UP000223906">
    <property type="component" value="Segment"/>
</dbReference>
<dbReference type="InterPro" id="IPR000086">
    <property type="entry name" value="NUDIX_hydrolase_dom"/>
</dbReference>
<keyword evidence="2 5" id="KW-0548">Nucleotidyltransferase</keyword>
<dbReference type="EMBL" id="KY629563">
    <property type="protein sequence ID" value="ARK07511.1"/>
    <property type="molecule type" value="Genomic_DNA"/>
</dbReference>
<gene>
    <name evidence="5" type="ORF">LAV_00136</name>
</gene>
<keyword evidence="3 5" id="KW-0378">Hydrolase</keyword>
<dbReference type="PROSITE" id="PS51462">
    <property type="entry name" value="NUDIX"/>
    <property type="match status" value="1"/>
</dbReference>
<reference evidence="5 6" key="1">
    <citation type="submission" date="2017-02" db="EMBL/GenBank/DDBJ databases">
        <title>The first characterized phage against a member of the ecologically important #sphingomonads reveals high dissimilarity against all other known phages.</title>
        <authorList>
            <person name="Nielsen T.K."/>
            <person name="Carstens A.B."/>
            <person name="Kot W."/>
            <person name="Lametsch R."/>
            <person name="Neve H."/>
            <person name="Hansen L.H."/>
        </authorList>
    </citation>
    <scope>NUCLEOTIDE SEQUENCE [LARGE SCALE GENOMIC DNA]</scope>
</reference>
<dbReference type="GO" id="GO:0016787">
    <property type="term" value="F:hydrolase activity"/>
    <property type="evidence" value="ECO:0007669"/>
    <property type="project" value="UniProtKB-KW"/>
</dbReference>
<accession>A0A1W6DX89</accession>
<evidence type="ECO:0000313" key="5">
    <source>
        <dbReference type="EMBL" id="ARK07511.1"/>
    </source>
</evidence>
<evidence type="ECO:0000259" key="4">
    <source>
        <dbReference type="PROSITE" id="PS51462"/>
    </source>
</evidence>
<dbReference type="PANTHER" id="PTHR21342">
    <property type="entry name" value="PHOSPHOPANTETHEINE ADENYLYLTRANSFERASE"/>
    <property type="match status" value="1"/>
</dbReference>
<dbReference type="PANTHER" id="PTHR21342:SF0">
    <property type="entry name" value="BIFUNCTIONAL NMN ADENYLYLTRANSFERASE_NUDIX HYDROLASE"/>
    <property type="match status" value="1"/>
</dbReference>
<dbReference type="CDD" id="cd18873">
    <property type="entry name" value="NUDIX_NadM_like"/>
    <property type="match status" value="1"/>
</dbReference>
<dbReference type="Pfam" id="PF00293">
    <property type="entry name" value="NUDIX"/>
    <property type="match status" value="1"/>
</dbReference>
<evidence type="ECO:0000256" key="1">
    <source>
        <dbReference type="ARBA" id="ARBA00022679"/>
    </source>
</evidence>
<dbReference type="InterPro" id="IPR015797">
    <property type="entry name" value="NUDIX_hydrolase-like_dom_sf"/>
</dbReference>
<dbReference type="InterPro" id="IPR020084">
    <property type="entry name" value="NUDIX_hydrolase_CS"/>
</dbReference>
<dbReference type="PROSITE" id="PS00893">
    <property type="entry name" value="NUDIX_BOX"/>
    <property type="match status" value="1"/>
</dbReference>
<dbReference type="SUPFAM" id="SSF55811">
    <property type="entry name" value="Nudix"/>
    <property type="match status" value="1"/>
</dbReference>
<dbReference type="SUPFAM" id="SSF52374">
    <property type="entry name" value="Nucleotidylyl transferase"/>
    <property type="match status" value="1"/>
</dbReference>
<dbReference type="InterPro" id="IPR014729">
    <property type="entry name" value="Rossmann-like_a/b/a_fold"/>
</dbReference>
<dbReference type="Gene3D" id="3.40.50.620">
    <property type="entry name" value="HUPs"/>
    <property type="match status" value="1"/>
</dbReference>
<dbReference type="NCBIfam" id="TIGR00125">
    <property type="entry name" value="cyt_tran_rel"/>
    <property type="match status" value="1"/>
</dbReference>
<keyword evidence="6" id="KW-1185">Reference proteome</keyword>
<proteinExistence type="predicted"/>
<name>A0A1W6DX89_9CAUD</name>
<keyword evidence="1 5" id="KW-0808">Transferase</keyword>
<evidence type="ECO:0000313" key="6">
    <source>
        <dbReference type="Proteomes" id="UP000223906"/>
    </source>
</evidence>
<dbReference type="Pfam" id="PF01467">
    <property type="entry name" value="CTP_transf_like"/>
    <property type="match status" value="1"/>
</dbReference>
<dbReference type="GO" id="GO:0016779">
    <property type="term" value="F:nucleotidyltransferase activity"/>
    <property type="evidence" value="ECO:0007669"/>
    <property type="project" value="UniProtKB-KW"/>
</dbReference>
<dbReference type="PRINTS" id="PR00502">
    <property type="entry name" value="NUDIXFAMILY"/>
</dbReference>
<evidence type="ECO:0000256" key="3">
    <source>
        <dbReference type="ARBA" id="ARBA00022801"/>
    </source>
</evidence>
<sequence>MHDICVFAGRFRPFHAGHMTVICEALQKAQYVFVIVGSINEPINFRNPFTFAEVREMIRASLSPTERDRVFIFGVEDHDTDLKWVTAVQKIVTKQADALRFGREPEIALVGYAKDSSSYYLKMFPQWGNVAIKDYFKGLDATLIREGLYMSADPLEYLAEVRRTMGEQAIPTGTYLFLREWVQTEDFLRLRDEFVFMREYLAQFPQLPYPRYFTAADACVIQSGHVLLVRRGEKPGAGLWALPGGHVGIDETFKEAAIRELIEETGITSGTGWSDFGPINKDTLRRAIRGEKLLDNPWRSTRKRTISVAYGLHLEGVELPIVTGHDDAKIARWWPIDEVTREMMFEDHFNVIQHFANDFRDL</sequence>
<organism evidence="5 6">
    <name type="scientific">Sphingobium phage Lacusarx</name>
    <dbReference type="NCBI Taxonomy" id="1980139"/>
    <lineage>
        <taxon>Viruses</taxon>
        <taxon>Duplodnaviria</taxon>
        <taxon>Heunggongvirae</taxon>
        <taxon>Uroviricota</taxon>
        <taxon>Caudoviricetes</taxon>
        <taxon>Lacusarxvirus</taxon>
        <taxon>Lacusarxvirus lacusarx</taxon>
    </lineage>
</organism>
<dbReference type="OrthoDB" id="9613at10239"/>
<dbReference type="InterPro" id="IPR020476">
    <property type="entry name" value="Nudix_hydrolase"/>
</dbReference>
<dbReference type="Gene3D" id="3.90.79.10">
    <property type="entry name" value="Nucleoside Triphosphate Pyrophosphohydrolase"/>
    <property type="match status" value="1"/>
</dbReference>
<protein>
    <submittedName>
        <fullName evidence="5">Bifunctional NMN adenylyltransferase/nudix hydrolase</fullName>
    </submittedName>
</protein>
<dbReference type="InterPro" id="IPR004821">
    <property type="entry name" value="Cyt_trans-like"/>
</dbReference>
<feature type="domain" description="Nudix hydrolase" evidence="4">
    <location>
        <begin position="211"/>
        <end position="356"/>
    </location>
</feature>